<dbReference type="InterPro" id="IPR011050">
    <property type="entry name" value="Pectin_lyase_fold/virulence"/>
</dbReference>
<dbReference type="HOGENOM" id="CLU_041043_0_0_1"/>
<dbReference type="SMART" id="SM00710">
    <property type="entry name" value="PbH1"/>
    <property type="match status" value="8"/>
</dbReference>
<protein>
    <recommendedName>
        <fullName evidence="2">Right handed beta helix domain-containing protein</fullName>
    </recommendedName>
</protein>
<feature type="signal peptide" evidence="1">
    <location>
        <begin position="1"/>
        <end position="19"/>
    </location>
</feature>
<dbReference type="InterPro" id="IPR039448">
    <property type="entry name" value="Beta_helix"/>
</dbReference>
<dbReference type="STRING" id="441960.B6QSR6"/>
<dbReference type="InterPro" id="IPR012334">
    <property type="entry name" value="Pectin_lyas_fold"/>
</dbReference>
<reference evidence="4" key="1">
    <citation type="journal article" date="2015" name="Genome Announc.">
        <title>Genome sequence of the AIDS-associated pathogen Penicillium marneffei (ATCC18224) and its near taxonomic relative Talaromyces stipitatus (ATCC10500).</title>
        <authorList>
            <person name="Nierman W.C."/>
            <person name="Fedorova-Abrams N.D."/>
            <person name="Andrianopoulos A."/>
        </authorList>
    </citation>
    <scope>NUCLEOTIDE SEQUENCE [LARGE SCALE GENOMIC DNA]</scope>
    <source>
        <strain evidence="4">ATCC 18224 / CBS 334.59 / QM 7333</strain>
    </source>
</reference>
<dbReference type="PROSITE" id="PS51257">
    <property type="entry name" value="PROKAR_LIPOPROTEIN"/>
    <property type="match status" value="1"/>
</dbReference>
<feature type="chain" id="PRO_5002845977" description="Right handed beta helix domain-containing protein" evidence="1">
    <location>
        <begin position="20"/>
        <end position="507"/>
    </location>
</feature>
<keyword evidence="1" id="KW-0732">Signal</keyword>
<evidence type="ECO:0000313" key="4">
    <source>
        <dbReference type="Proteomes" id="UP000001294"/>
    </source>
</evidence>
<proteinExistence type="predicted"/>
<dbReference type="PhylomeDB" id="B6QSR6"/>
<feature type="domain" description="Right handed beta helix" evidence="2">
    <location>
        <begin position="133"/>
        <end position="320"/>
    </location>
</feature>
<name>B6QSR6_TALMQ</name>
<dbReference type="SUPFAM" id="SSF51126">
    <property type="entry name" value="Pectin lyase-like"/>
    <property type="match status" value="1"/>
</dbReference>
<dbReference type="Proteomes" id="UP000001294">
    <property type="component" value="Unassembled WGS sequence"/>
</dbReference>
<dbReference type="EMBL" id="DS995905">
    <property type="protein sequence ID" value="EEA19390.1"/>
    <property type="molecule type" value="Genomic_DNA"/>
</dbReference>
<dbReference type="OrthoDB" id="2587928at2759"/>
<dbReference type="InterPro" id="IPR006626">
    <property type="entry name" value="PbH1"/>
</dbReference>
<dbReference type="Gene3D" id="2.160.20.10">
    <property type="entry name" value="Single-stranded right-handed beta-helix, Pectin lyase-like"/>
    <property type="match status" value="1"/>
</dbReference>
<dbReference type="Gene3D" id="2.90.10.10">
    <property type="entry name" value="Bulb-type lectin domain"/>
    <property type="match status" value="1"/>
</dbReference>
<gene>
    <name evidence="3" type="ORF">PMAA_001850</name>
</gene>
<sequence length="507" mass="52876">MASKFQAFALFHLLGFAGAACLSSGDQTTINSLFSSGGAGTVVQLCAGTTISVTATITFTANNQELSTSGYPTDDARAIIQPTSGSNVSMLLRGYGFDGLRVKNIQFDGLRPSLGLVEDGGATIELGQASNGIEISNIMSRNSRAWSCLHLIQGGADTPCTNVTISNNKIGPCGNEGHNSAGVPQWADGISFACRDSLIENNYIEGSTDGGIVLFGAPGTTVQGNTIISSTTDSGFGAINMVDYLYDGSYANVVVTNNTIIGQKMFNTGIAIGAFAWSFNDDVFLQGPATVTNNLISGNIPFAIGVNGWTGGLTVTGNDVSGVNSPSSNYSDANLCVTATRDLWKQSSHLAYYPTGLTGTRNLQSGFVVADGNSTNFICTTPSLPTSISYGLNELAAVPNTVLANLHNSIITQYQGDNNIVTYNTSTGDYVAVWSSGHTSTVCESDASACSCNFQGDGNWVTYVSGAPQFATHTENAGKLLTFLNKSPWIQITNSAGALVWDTTDTS</sequence>
<organism evidence="3 4">
    <name type="scientific">Talaromyces marneffei (strain ATCC 18224 / CBS 334.59 / QM 7333)</name>
    <name type="common">Penicillium marneffei</name>
    <dbReference type="NCBI Taxonomy" id="441960"/>
    <lineage>
        <taxon>Eukaryota</taxon>
        <taxon>Fungi</taxon>
        <taxon>Dikarya</taxon>
        <taxon>Ascomycota</taxon>
        <taxon>Pezizomycotina</taxon>
        <taxon>Eurotiomycetes</taxon>
        <taxon>Eurotiomycetidae</taxon>
        <taxon>Eurotiales</taxon>
        <taxon>Trichocomaceae</taxon>
        <taxon>Talaromyces</taxon>
        <taxon>Talaromyces sect. Talaromyces</taxon>
    </lineage>
</organism>
<dbReference type="Pfam" id="PF13229">
    <property type="entry name" value="Beta_helix"/>
    <property type="match status" value="1"/>
</dbReference>
<evidence type="ECO:0000256" key="1">
    <source>
        <dbReference type="SAM" id="SignalP"/>
    </source>
</evidence>
<dbReference type="VEuPathDB" id="FungiDB:PMAA_001850"/>
<dbReference type="AlphaFoldDB" id="B6QSR6"/>
<accession>B6QSR6</accession>
<dbReference type="InterPro" id="IPR036426">
    <property type="entry name" value="Bulb-type_lectin_dom_sf"/>
</dbReference>
<keyword evidence="4" id="KW-1185">Reference proteome</keyword>
<evidence type="ECO:0000259" key="2">
    <source>
        <dbReference type="Pfam" id="PF13229"/>
    </source>
</evidence>
<dbReference type="InterPro" id="IPR022441">
    <property type="entry name" value="Para_beta_helix_rpt-2"/>
</dbReference>
<dbReference type="NCBIfam" id="TIGR03804">
    <property type="entry name" value="para_beta_helix"/>
    <property type="match status" value="1"/>
</dbReference>
<evidence type="ECO:0000313" key="3">
    <source>
        <dbReference type="EMBL" id="EEA19390.1"/>
    </source>
</evidence>